<organism evidence="3 4">
    <name type="scientific">Paremcibacter congregatus</name>
    <dbReference type="NCBI Taxonomy" id="2043170"/>
    <lineage>
        <taxon>Bacteria</taxon>
        <taxon>Pseudomonadati</taxon>
        <taxon>Pseudomonadota</taxon>
        <taxon>Alphaproteobacteria</taxon>
        <taxon>Emcibacterales</taxon>
        <taxon>Emcibacteraceae</taxon>
        <taxon>Paremcibacter</taxon>
    </lineage>
</organism>
<comment type="caution">
    <text evidence="3">The sequence shown here is derived from an EMBL/GenBank/DDBJ whole genome shotgun (WGS) entry which is preliminary data.</text>
</comment>
<accession>A0A2G4YUE7</accession>
<name>A0A2G4YUE7_9PROT</name>
<feature type="chain" id="PRO_5013794437" description="Ice-binding protein C-terminal domain-containing protein" evidence="1">
    <location>
        <begin position="27"/>
        <end position="223"/>
    </location>
</feature>
<dbReference type="EMBL" id="PDEM01000009">
    <property type="protein sequence ID" value="PHZ85968.1"/>
    <property type="molecule type" value="Genomic_DNA"/>
</dbReference>
<protein>
    <recommendedName>
        <fullName evidence="2">Ice-binding protein C-terminal domain-containing protein</fullName>
    </recommendedName>
</protein>
<dbReference type="AlphaFoldDB" id="A0A2G4YUE7"/>
<dbReference type="RefSeq" id="WP_204602061.1">
    <property type="nucleotide sequence ID" value="NZ_CP041025.1"/>
</dbReference>
<dbReference type="InParanoid" id="A0A2G4YUE7"/>
<dbReference type="Pfam" id="PF07589">
    <property type="entry name" value="PEP-CTERM"/>
    <property type="match status" value="1"/>
</dbReference>
<sequence length="223" mass="23608">MNISKLVKTGLTVLAVSAISLSSALADVIWDYSPDTTNAEGSPNWSNISNGQNFADRVSFTETGALTGMDLYSGEVSGALDQIVRISIWEDNAGTLGNLITSFNEVVSVIDSLSTSTITYVTRKHVDFTNQFNFSVGSFWIGMTGEGSQLGQLGLSINTPGDSRMASFSGDTFTGMSDAVVGDMSFRLLGTFNDGNIDVPEPAPLALLGLGLMGLGLARRRRS</sequence>
<keyword evidence="4" id="KW-1185">Reference proteome</keyword>
<dbReference type="InterPro" id="IPR013424">
    <property type="entry name" value="Ice-binding_C"/>
</dbReference>
<dbReference type="Proteomes" id="UP000229730">
    <property type="component" value="Unassembled WGS sequence"/>
</dbReference>
<feature type="domain" description="Ice-binding protein C-terminal" evidence="2">
    <location>
        <begin position="198"/>
        <end position="222"/>
    </location>
</feature>
<proteinExistence type="predicted"/>
<evidence type="ECO:0000256" key="1">
    <source>
        <dbReference type="SAM" id="SignalP"/>
    </source>
</evidence>
<dbReference type="NCBIfam" id="TIGR02595">
    <property type="entry name" value="PEP_CTERM"/>
    <property type="match status" value="1"/>
</dbReference>
<evidence type="ECO:0000313" key="3">
    <source>
        <dbReference type="EMBL" id="PHZ85968.1"/>
    </source>
</evidence>
<reference evidence="3 4" key="1">
    <citation type="submission" date="2017-10" db="EMBL/GenBank/DDBJ databases">
        <title>Frigbacter circumglobatus gen. nov. sp. nov., isolated from sediment cultured in situ.</title>
        <authorList>
            <person name="Zhao Z."/>
        </authorList>
    </citation>
    <scope>NUCLEOTIDE SEQUENCE [LARGE SCALE GENOMIC DNA]</scope>
    <source>
        <strain evidence="3 4">ZYL</strain>
    </source>
</reference>
<keyword evidence="1" id="KW-0732">Signal</keyword>
<evidence type="ECO:0000259" key="2">
    <source>
        <dbReference type="Pfam" id="PF07589"/>
    </source>
</evidence>
<feature type="signal peptide" evidence="1">
    <location>
        <begin position="1"/>
        <end position="26"/>
    </location>
</feature>
<evidence type="ECO:0000313" key="4">
    <source>
        <dbReference type="Proteomes" id="UP000229730"/>
    </source>
</evidence>
<gene>
    <name evidence="3" type="ORF">CRD36_04660</name>
</gene>